<evidence type="ECO:0000313" key="3">
    <source>
        <dbReference type="Proteomes" id="UP001465976"/>
    </source>
</evidence>
<protein>
    <submittedName>
        <fullName evidence="2">Uncharacterized protein</fullName>
    </submittedName>
</protein>
<feature type="compositionally biased region" description="Basic and acidic residues" evidence="1">
    <location>
        <begin position="634"/>
        <end position="648"/>
    </location>
</feature>
<dbReference type="Proteomes" id="UP001465976">
    <property type="component" value="Unassembled WGS sequence"/>
</dbReference>
<feature type="region of interest" description="Disordered" evidence="1">
    <location>
        <begin position="372"/>
        <end position="442"/>
    </location>
</feature>
<keyword evidence="3" id="KW-1185">Reference proteome</keyword>
<dbReference type="InterPro" id="IPR040521">
    <property type="entry name" value="KDZ"/>
</dbReference>
<reference evidence="2 3" key="1">
    <citation type="submission" date="2024-02" db="EMBL/GenBank/DDBJ databases">
        <title>A draft genome for the cacao thread blight pathogen Marasmius crinis-equi.</title>
        <authorList>
            <person name="Cohen S.P."/>
            <person name="Baruah I.K."/>
            <person name="Amoako-Attah I."/>
            <person name="Bukari Y."/>
            <person name="Meinhardt L.W."/>
            <person name="Bailey B.A."/>
        </authorList>
    </citation>
    <scope>NUCLEOTIDE SEQUENCE [LARGE SCALE GENOMIC DNA]</scope>
    <source>
        <strain evidence="2 3">GH-76</strain>
    </source>
</reference>
<gene>
    <name evidence="2" type="ORF">V5O48_010152</name>
</gene>
<dbReference type="EMBL" id="JBAHYK010000713">
    <property type="protein sequence ID" value="KAL0571805.1"/>
    <property type="molecule type" value="Genomic_DNA"/>
</dbReference>
<feature type="compositionally biased region" description="Polar residues" evidence="1">
    <location>
        <begin position="421"/>
        <end position="434"/>
    </location>
</feature>
<evidence type="ECO:0000313" key="2">
    <source>
        <dbReference type="EMBL" id="KAL0571805.1"/>
    </source>
</evidence>
<organism evidence="2 3">
    <name type="scientific">Marasmius crinis-equi</name>
    <dbReference type="NCBI Taxonomy" id="585013"/>
    <lineage>
        <taxon>Eukaryota</taxon>
        <taxon>Fungi</taxon>
        <taxon>Dikarya</taxon>
        <taxon>Basidiomycota</taxon>
        <taxon>Agaricomycotina</taxon>
        <taxon>Agaricomycetes</taxon>
        <taxon>Agaricomycetidae</taxon>
        <taxon>Agaricales</taxon>
        <taxon>Marasmiineae</taxon>
        <taxon>Marasmiaceae</taxon>
        <taxon>Marasmius</taxon>
    </lineage>
</organism>
<accession>A0ABR3F981</accession>
<dbReference type="Pfam" id="PF18758">
    <property type="entry name" value="KDZ"/>
    <property type="match status" value="1"/>
</dbReference>
<feature type="region of interest" description="Disordered" evidence="1">
    <location>
        <begin position="615"/>
        <end position="666"/>
    </location>
</feature>
<feature type="compositionally biased region" description="Acidic residues" evidence="1">
    <location>
        <begin position="618"/>
        <end position="633"/>
    </location>
</feature>
<proteinExistence type="predicted"/>
<name>A0ABR3F981_9AGAR</name>
<sequence length="666" mass="76197">MHILDHQSLCMYAFSAAYLMCMARFNGDSAEQLWASTNLLGPATRQMNLGHRQDVISSHFAYWNWMKIIEMAKHLEIDLRDAQDQYIQARNLFCSLSILYHEHVEEWRKLEAKEQKKPFEQRKVAKGEVKSLYEHRREAGKNMLICHRHLVANIQSSVPSRTAIYQSIVKKGDKVDGQNEQRSVEAAFLIEGMNIHHAQRRIVGRLTLNQTETVQDDIDARWSRLDLRLEAFRITQDVLMPAIRSEIAKQAETEIHPENERLFIPSDFDAETRNAKGLTHLASLEMSLREGELYDALEEVRQAAKNHSIARDQKITEARGQRANTRSQGQIRTIAVELQCCIDDYNGCRRALLNLGYNIPLPEMKMEHTFRKSTSAKRGLGDSRRTDGQLYTLNPLSSPGMEEHTRVEVPSSDGPVAGTQAFRTQRGRSTPTKRNSVETKKKMTAEEDGWIWRPGTVFEGRGLSEREQSTFELESDRVQWFRAKAEKQRWQEAKEKREADLRNCTRGFAAMKNAWMSVVDGPMAEEKHPTEFWSQGHSAYARRQSQMYWRLESNCRSALKHSGVPVELPPGTILSDRISVERDKEQEEEDRIIEKHLKMAMQQRQTVTQGVGIALAEQDLEDIGEESGESDGSNEDRGSTEGDVREGGESDPFNESDSEVEPNHSG</sequence>
<comment type="caution">
    <text evidence="2">The sequence shown here is derived from an EMBL/GenBank/DDBJ whole genome shotgun (WGS) entry which is preliminary data.</text>
</comment>
<evidence type="ECO:0000256" key="1">
    <source>
        <dbReference type="SAM" id="MobiDB-lite"/>
    </source>
</evidence>